<proteinExistence type="predicted"/>
<gene>
    <name evidence="1" type="ORF">BGL_2c18560</name>
</gene>
<sequence length="164" mass="17832">MNLARTVVVGNSGSGKSWLSEQLAISLGGAWVDLDLLNWEPGGYNLARKREEVISMARVAAAEECWVIEGIYGWIVSEILPAASALVWIDVDEAECVANIRQRGMRRGADAQSFAELLGWAESYRSRSGSSSYGAHEAIYNAFEGPKARLKSRVEVTAFASSFA</sequence>
<evidence type="ECO:0000313" key="1">
    <source>
        <dbReference type="EMBL" id="AJK49922.1"/>
    </source>
</evidence>
<dbReference type="Gene3D" id="3.40.50.300">
    <property type="entry name" value="P-loop containing nucleotide triphosphate hydrolases"/>
    <property type="match status" value="1"/>
</dbReference>
<dbReference type="SUPFAM" id="SSF52540">
    <property type="entry name" value="P-loop containing nucleoside triphosphate hydrolases"/>
    <property type="match status" value="1"/>
</dbReference>
<dbReference type="PANTHER" id="PTHR37816:SF2">
    <property type="entry name" value="DNA TOPOLOGY MODULATION PROTEIN FLAR-RELATED PROTEIN"/>
    <property type="match status" value="1"/>
</dbReference>
<dbReference type="PANTHER" id="PTHR37816">
    <property type="entry name" value="YALI0E33011P"/>
    <property type="match status" value="1"/>
</dbReference>
<dbReference type="InterPro" id="IPR027417">
    <property type="entry name" value="P-loop_NTPase"/>
</dbReference>
<protein>
    <recommendedName>
        <fullName evidence="3">Adenylate kinase</fullName>
    </recommendedName>
</protein>
<dbReference type="EMBL" id="CP002581">
    <property type="protein sequence ID" value="AJK49922.1"/>
    <property type="molecule type" value="Genomic_DNA"/>
</dbReference>
<keyword evidence="2" id="KW-1185">Reference proteome</keyword>
<dbReference type="HOGENOM" id="CLU_092618_2_0_4"/>
<evidence type="ECO:0000313" key="2">
    <source>
        <dbReference type="Proteomes" id="UP000031838"/>
    </source>
</evidence>
<evidence type="ECO:0008006" key="3">
    <source>
        <dbReference type="Google" id="ProtNLM"/>
    </source>
</evidence>
<name>A0A0B6RX54_BURPL</name>
<dbReference type="KEGG" id="bgp:BGL_2c18560"/>
<reference evidence="1 2" key="2">
    <citation type="journal article" date="2016" name="Appl. Microbiol. Biotechnol.">
        <title>Mutations improving production and secretion of extracellular lipase by Burkholderia glumae PG1.</title>
        <authorList>
            <person name="Knapp A."/>
            <person name="Voget S."/>
            <person name="Gao R."/>
            <person name="Zaburannyi N."/>
            <person name="Krysciak D."/>
            <person name="Breuer M."/>
            <person name="Hauer B."/>
            <person name="Streit W.R."/>
            <person name="Muller R."/>
            <person name="Daniel R."/>
            <person name="Jaeger K.E."/>
        </authorList>
    </citation>
    <scope>NUCLEOTIDE SEQUENCE [LARGE SCALE GENOMIC DNA]</scope>
    <source>
        <strain evidence="1 2">PG1</strain>
    </source>
</reference>
<dbReference type="InterPro" id="IPR052922">
    <property type="entry name" value="Cytidylate_Kinase-2"/>
</dbReference>
<organism evidence="1 2">
    <name type="scientific">Burkholderia plantarii</name>
    <dbReference type="NCBI Taxonomy" id="41899"/>
    <lineage>
        <taxon>Bacteria</taxon>
        <taxon>Pseudomonadati</taxon>
        <taxon>Pseudomonadota</taxon>
        <taxon>Betaproteobacteria</taxon>
        <taxon>Burkholderiales</taxon>
        <taxon>Burkholderiaceae</taxon>
        <taxon>Burkholderia</taxon>
    </lineage>
</organism>
<dbReference type="RefSeq" id="WP_080937444.1">
    <property type="nucleotide sequence ID" value="NZ_CP002581.1"/>
</dbReference>
<dbReference type="AlphaFoldDB" id="A0A0B6RX54"/>
<dbReference type="Proteomes" id="UP000031838">
    <property type="component" value="Chromosome 2"/>
</dbReference>
<accession>A0A0B6RX54</accession>
<reference evidence="2" key="1">
    <citation type="submission" date="2011-03" db="EMBL/GenBank/DDBJ databases">
        <authorList>
            <person name="Voget S."/>
            <person name="Streit W.R."/>
            <person name="Jaeger K.E."/>
            <person name="Daniel R."/>
        </authorList>
    </citation>
    <scope>NUCLEOTIDE SEQUENCE [LARGE SCALE GENOMIC DNA]</scope>
    <source>
        <strain evidence="2">PG1</strain>
    </source>
</reference>